<evidence type="ECO:0000313" key="18">
    <source>
        <dbReference type="Proteomes" id="UP000190229"/>
    </source>
</evidence>
<dbReference type="Gene3D" id="3.40.47.10">
    <property type="match status" value="1"/>
</dbReference>
<evidence type="ECO:0000256" key="7">
    <source>
        <dbReference type="ARBA" id="ARBA00023160"/>
    </source>
</evidence>
<feature type="active site" evidence="14">
    <location>
        <position position="295"/>
    </location>
</feature>
<feature type="domain" description="Beta-ketoacyl-[acyl-carrier-protein] synthase III N-terminal" evidence="16">
    <location>
        <begin position="112"/>
        <end position="195"/>
    </location>
</feature>
<feature type="domain" description="Beta-ketoacyl-[acyl-carrier-protein] synthase III C-terminal" evidence="15">
    <location>
        <begin position="250"/>
        <end position="337"/>
    </location>
</feature>
<comment type="function">
    <text evidence="14">Catalyzes the condensation reaction of fatty acid synthesis by the addition to an acyl acceptor of two carbons from malonyl-ACP. Catalyzes the first condensation reaction which initiates fatty acid synthesis and may therefore play a role in governing the total rate of fatty acid production. Possesses both acetoacetyl-ACP synthase and acetyl transacylase activities. Its substrate specificity determines the biosynthesis of branched-chain and/or straight-chain of fatty acids.</text>
</comment>
<evidence type="ECO:0000256" key="11">
    <source>
        <dbReference type="ARBA" id="ARBA00052407"/>
    </source>
</evidence>
<dbReference type="UniPathway" id="UPA00094"/>
<evidence type="ECO:0000256" key="5">
    <source>
        <dbReference type="ARBA" id="ARBA00022832"/>
    </source>
</evidence>
<comment type="catalytic activity">
    <reaction evidence="10">
        <text>malonyl-[ACP] + acetyl-CoA + H(+) = 3-oxobutanoyl-[ACP] + CO2 + CoA</text>
        <dbReference type="Rhea" id="RHEA:12080"/>
        <dbReference type="Rhea" id="RHEA-COMP:9623"/>
        <dbReference type="Rhea" id="RHEA-COMP:9625"/>
        <dbReference type="ChEBI" id="CHEBI:15378"/>
        <dbReference type="ChEBI" id="CHEBI:16526"/>
        <dbReference type="ChEBI" id="CHEBI:57287"/>
        <dbReference type="ChEBI" id="CHEBI:57288"/>
        <dbReference type="ChEBI" id="CHEBI:78449"/>
        <dbReference type="ChEBI" id="CHEBI:78450"/>
        <dbReference type="EC" id="2.3.1.180"/>
    </reaction>
    <physiologicalReaction direction="left-to-right" evidence="10">
        <dbReference type="Rhea" id="RHEA:12081"/>
    </physiologicalReaction>
</comment>
<comment type="catalytic activity">
    <reaction evidence="11">
        <text>(2S)-2-methylbutanoyl-CoA + malonyl-[ACP] + H(+) = (4S)-4-methyl-3-oxohexanoyl-[ACP] + CO2 + CoA</text>
        <dbReference type="Rhea" id="RHEA:42276"/>
        <dbReference type="Rhea" id="RHEA-COMP:9623"/>
        <dbReference type="Rhea" id="RHEA-COMP:17148"/>
        <dbReference type="ChEBI" id="CHEBI:15378"/>
        <dbReference type="ChEBI" id="CHEBI:16526"/>
        <dbReference type="ChEBI" id="CHEBI:57287"/>
        <dbReference type="ChEBI" id="CHEBI:78449"/>
        <dbReference type="ChEBI" id="CHEBI:88166"/>
        <dbReference type="ChEBI" id="CHEBI:167462"/>
        <dbReference type="EC" id="2.3.1.300"/>
    </reaction>
    <physiologicalReaction direction="left-to-right" evidence="11">
        <dbReference type="Rhea" id="RHEA:42277"/>
    </physiologicalReaction>
</comment>
<comment type="catalytic activity">
    <reaction evidence="13">
        <text>3-methylbutanoyl-CoA + malonyl-[ACP] + H(+) = 5-methyl-3-oxohexanoyl-[ACP] + CO2 + CoA</text>
        <dbReference type="Rhea" id="RHEA:42272"/>
        <dbReference type="Rhea" id="RHEA-COMP:9623"/>
        <dbReference type="Rhea" id="RHEA-COMP:9941"/>
        <dbReference type="ChEBI" id="CHEBI:15378"/>
        <dbReference type="ChEBI" id="CHEBI:16526"/>
        <dbReference type="ChEBI" id="CHEBI:57287"/>
        <dbReference type="ChEBI" id="CHEBI:57345"/>
        <dbReference type="ChEBI" id="CHEBI:78449"/>
        <dbReference type="ChEBI" id="CHEBI:78822"/>
        <dbReference type="EC" id="2.3.1.300"/>
    </reaction>
    <physiologicalReaction direction="left-to-right" evidence="13">
        <dbReference type="Rhea" id="RHEA:42273"/>
    </physiologicalReaction>
</comment>
<dbReference type="EMBL" id="MWPS01000003">
    <property type="protein sequence ID" value="OPG17465.1"/>
    <property type="molecule type" value="Genomic_DNA"/>
</dbReference>
<dbReference type="InterPro" id="IPR016039">
    <property type="entry name" value="Thiolase-like"/>
</dbReference>
<comment type="pathway">
    <text evidence="1 14">Lipid metabolism; fatty acid biosynthesis.</text>
</comment>
<dbReference type="GO" id="GO:0005737">
    <property type="term" value="C:cytoplasm"/>
    <property type="evidence" value="ECO:0007669"/>
    <property type="project" value="UniProtKB-SubCell"/>
</dbReference>
<evidence type="ECO:0000256" key="1">
    <source>
        <dbReference type="ARBA" id="ARBA00005194"/>
    </source>
</evidence>
<keyword evidence="14" id="KW-0963">Cytoplasm</keyword>
<name>A0A1V4EX02_9BACL</name>
<evidence type="ECO:0000256" key="2">
    <source>
        <dbReference type="ARBA" id="ARBA00008642"/>
    </source>
</evidence>
<dbReference type="InterPro" id="IPR013747">
    <property type="entry name" value="ACP_syn_III_C"/>
</dbReference>
<dbReference type="RefSeq" id="WP_079289764.1">
    <property type="nucleotide sequence ID" value="NZ_MWPS01000003.1"/>
</dbReference>
<evidence type="ECO:0000259" key="15">
    <source>
        <dbReference type="Pfam" id="PF08541"/>
    </source>
</evidence>
<evidence type="ECO:0000256" key="8">
    <source>
        <dbReference type="ARBA" id="ARBA00023268"/>
    </source>
</evidence>
<evidence type="ECO:0000256" key="6">
    <source>
        <dbReference type="ARBA" id="ARBA00023098"/>
    </source>
</evidence>
<gene>
    <name evidence="14" type="primary">fabH</name>
    <name evidence="17" type="ORF">B2M26_01680</name>
</gene>
<comment type="similarity">
    <text evidence="2 14">Belongs to the thiolase-like superfamily. FabH family.</text>
</comment>
<dbReference type="HAMAP" id="MF_01815">
    <property type="entry name" value="FabH"/>
    <property type="match status" value="1"/>
</dbReference>
<dbReference type="InterPro" id="IPR013751">
    <property type="entry name" value="ACP_syn_III_N"/>
</dbReference>
<proteinExistence type="inferred from homology"/>
<evidence type="ECO:0000256" key="12">
    <source>
        <dbReference type="ARBA" id="ARBA00052467"/>
    </source>
</evidence>
<accession>A0A1V4EX02</accession>
<dbReference type="NCBIfam" id="NF006829">
    <property type="entry name" value="PRK09352.1"/>
    <property type="match status" value="1"/>
</dbReference>
<dbReference type="PANTHER" id="PTHR43091:SF1">
    <property type="entry name" value="BETA-KETOACYL-[ACYL-CARRIER-PROTEIN] SYNTHASE III, CHLOROPLASTIC"/>
    <property type="match status" value="1"/>
</dbReference>
<dbReference type="FunFam" id="3.40.47.10:FF:000004">
    <property type="entry name" value="3-oxoacyl-[acyl-carrier-protein] synthase 3"/>
    <property type="match status" value="1"/>
</dbReference>
<dbReference type="InterPro" id="IPR004655">
    <property type="entry name" value="FabH"/>
</dbReference>
<sequence>MIIISRYHVEIIGTGSHVPAGIVTNADMEKLVDTNDEWIRTRTGIRERRKLAPDETVSEMATEAARKALEKASVRPEEIDLIVGATITGDFVFPPMAAMVQAGIGATNATAFDTNGVCAGFVYALVQGSQFLQNGAFRTALIVAAEGITRYLDYTDRNSCILFGDGAGAVVLRATEAIADEPVRGLVDFDLRTDGNRAAVAFTPRNGVPERFIRTFSERERITPYIWQDGRAMFKAAVTGMSESVNRIIARQHLSPDEINLLVPHQANLRIIEAVGERVSIPAERVALCIEEYGNTSAASIPLAFDKWNRLGRVKRGDRVMFTAFAGGLTWGSALFKM</sequence>
<dbReference type="CDD" id="cd00830">
    <property type="entry name" value="KAS_III"/>
    <property type="match status" value="1"/>
</dbReference>
<dbReference type="NCBIfam" id="TIGR00747">
    <property type="entry name" value="fabH"/>
    <property type="match status" value="1"/>
</dbReference>
<keyword evidence="5 14" id="KW-0276">Fatty acid metabolism</keyword>
<comment type="domain">
    <text evidence="14">The last Arg residue of the ACP-binding site is essential for the weak association between ACP/AcpP and FabH.</text>
</comment>
<dbReference type="EC" id="2.3.1.180" evidence="14"/>
<feature type="active site" evidence="14">
    <location>
        <position position="118"/>
    </location>
</feature>
<evidence type="ECO:0000256" key="10">
    <source>
        <dbReference type="ARBA" id="ARBA00051096"/>
    </source>
</evidence>
<keyword evidence="18" id="KW-1185">Reference proteome</keyword>
<evidence type="ECO:0000313" key="17">
    <source>
        <dbReference type="EMBL" id="OPG17465.1"/>
    </source>
</evidence>
<dbReference type="Proteomes" id="UP000190229">
    <property type="component" value="Unassembled WGS sequence"/>
</dbReference>
<keyword evidence="8 14" id="KW-0511">Multifunctional enzyme</keyword>
<keyword evidence="3 14" id="KW-0444">Lipid biosynthesis</keyword>
<dbReference type="PANTHER" id="PTHR43091">
    <property type="entry name" value="3-OXOACYL-[ACYL-CARRIER-PROTEIN] SYNTHASE"/>
    <property type="match status" value="1"/>
</dbReference>
<keyword evidence="4 14" id="KW-0808">Transferase</keyword>
<keyword evidence="6 14" id="KW-0443">Lipid metabolism</keyword>
<comment type="catalytic activity">
    <reaction evidence="12">
        <text>2-methylpropanoyl-CoA + malonyl-[ACP] + H(+) = 4-methyl-3-oxopentanoyl-[ACP] + CO2 + CoA</text>
        <dbReference type="Rhea" id="RHEA:42268"/>
        <dbReference type="Rhea" id="RHEA-COMP:9623"/>
        <dbReference type="Rhea" id="RHEA-COMP:9940"/>
        <dbReference type="ChEBI" id="CHEBI:15378"/>
        <dbReference type="ChEBI" id="CHEBI:16526"/>
        <dbReference type="ChEBI" id="CHEBI:57287"/>
        <dbReference type="ChEBI" id="CHEBI:57338"/>
        <dbReference type="ChEBI" id="CHEBI:78449"/>
        <dbReference type="ChEBI" id="CHEBI:78820"/>
        <dbReference type="EC" id="2.3.1.300"/>
    </reaction>
    <physiologicalReaction direction="left-to-right" evidence="12">
        <dbReference type="Rhea" id="RHEA:42269"/>
    </physiologicalReaction>
</comment>
<feature type="region of interest" description="ACP-binding" evidence="14">
    <location>
        <begin position="266"/>
        <end position="270"/>
    </location>
</feature>
<feature type="active site" evidence="14">
    <location>
        <position position="265"/>
    </location>
</feature>
<dbReference type="SUPFAM" id="SSF53901">
    <property type="entry name" value="Thiolase-like"/>
    <property type="match status" value="1"/>
</dbReference>
<evidence type="ECO:0000256" key="4">
    <source>
        <dbReference type="ARBA" id="ARBA00022679"/>
    </source>
</evidence>
<evidence type="ECO:0000256" key="3">
    <source>
        <dbReference type="ARBA" id="ARBA00022516"/>
    </source>
</evidence>
<dbReference type="Pfam" id="PF08541">
    <property type="entry name" value="ACP_syn_III_C"/>
    <property type="match status" value="1"/>
</dbReference>
<evidence type="ECO:0000256" key="9">
    <source>
        <dbReference type="ARBA" id="ARBA00023315"/>
    </source>
</evidence>
<dbReference type="GO" id="GO:0006633">
    <property type="term" value="P:fatty acid biosynthetic process"/>
    <property type="evidence" value="ECO:0007669"/>
    <property type="project" value="UniProtKB-UniRule"/>
</dbReference>
<evidence type="ECO:0000256" key="14">
    <source>
        <dbReference type="HAMAP-Rule" id="MF_01815"/>
    </source>
</evidence>
<dbReference type="AlphaFoldDB" id="A0A1V4EX02"/>
<keyword evidence="9 14" id="KW-0012">Acyltransferase</keyword>
<dbReference type="GO" id="GO:0004315">
    <property type="term" value="F:3-oxoacyl-[acyl-carrier-protein] synthase activity"/>
    <property type="evidence" value="ECO:0007669"/>
    <property type="project" value="InterPro"/>
</dbReference>
<evidence type="ECO:0000256" key="13">
    <source>
        <dbReference type="ARBA" id="ARBA00052985"/>
    </source>
</evidence>
<evidence type="ECO:0000259" key="16">
    <source>
        <dbReference type="Pfam" id="PF08545"/>
    </source>
</evidence>
<keyword evidence="7 14" id="KW-0275">Fatty acid biosynthesis</keyword>
<comment type="caution">
    <text evidence="17">The sequence shown here is derived from an EMBL/GenBank/DDBJ whole genome shotgun (WGS) entry which is preliminary data.</text>
</comment>
<comment type="subcellular location">
    <subcellularLocation>
        <location evidence="14">Cytoplasm</location>
    </subcellularLocation>
</comment>
<dbReference type="Pfam" id="PF08545">
    <property type="entry name" value="ACP_syn_III"/>
    <property type="match status" value="1"/>
</dbReference>
<organism evidence="17 18">
    <name type="scientific">Ferroacidibacillus organovorans</name>
    <dbReference type="NCBI Taxonomy" id="1765683"/>
    <lineage>
        <taxon>Bacteria</taxon>
        <taxon>Bacillati</taxon>
        <taxon>Bacillota</taxon>
        <taxon>Bacilli</taxon>
        <taxon>Bacillales</taxon>
        <taxon>Alicyclobacillaceae</taxon>
        <taxon>Ferroacidibacillus</taxon>
    </lineage>
</organism>
<reference evidence="17 18" key="1">
    <citation type="submission" date="2017-02" db="EMBL/GenBank/DDBJ databases">
        <title>Draft genome of Acidibacillus ferrooxidans Huett2.</title>
        <authorList>
            <person name="Schopf S."/>
        </authorList>
    </citation>
    <scope>NUCLEOTIDE SEQUENCE [LARGE SCALE GENOMIC DNA]</scope>
    <source>
        <strain evidence="17 18">Huett2</strain>
    </source>
</reference>
<protein>
    <recommendedName>
        <fullName evidence="14">Beta-ketoacyl-[acyl-carrier-protein] synthase III</fullName>
        <shortName evidence="14">Beta-ketoacyl-ACP synthase III</shortName>
        <shortName evidence="14">KAS III</shortName>
        <ecNumber evidence="14">2.3.1.180</ecNumber>
    </recommendedName>
    <alternativeName>
        <fullName evidence="14">3-oxoacyl-[acyl-carrier-protein] synthase 3</fullName>
    </alternativeName>
    <alternativeName>
        <fullName evidence="14">3-oxoacyl-[acyl-carrier-protein] synthase III</fullName>
    </alternativeName>
</protein>
<comment type="subunit">
    <text evidence="14">Homodimer.</text>
</comment>
<dbReference type="OrthoDB" id="9815506at2"/>
<dbReference type="GO" id="GO:0033818">
    <property type="term" value="F:beta-ketoacyl-acyl-carrier-protein synthase III activity"/>
    <property type="evidence" value="ECO:0007669"/>
    <property type="project" value="UniProtKB-UniRule"/>
</dbReference>